<evidence type="ECO:0000313" key="2">
    <source>
        <dbReference type="EMBL" id="KAF5221892.1"/>
    </source>
</evidence>
<comment type="caution">
    <text evidence="2">The sequence shown here is derived from an EMBL/GenBank/DDBJ whole genome shotgun (WGS) entry which is preliminary data.</text>
</comment>
<evidence type="ECO:0008006" key="4">
    <source>
        <dbReference type="Google" id="ProtNLM"/>
    </source>
</evidence>
<proteinExistence type="predicted"/>
<dbReference type="VEuPathDB" id="TriTrypDB:ECC02_005058"/>
<dbReference type="VEuPathDB" id="TriTrypDB:BCY84_07815"/>
<sequence length="274" mass="31086">MRLQFKNIFFVCMCYRLLIFALFFFVCVTITAKSVSKDGSRDRRSPYKSDDEGVEVTAMQKFAGHIPWIEWRQLIRIVTAARCTLLSTLAAPSPSGSTDLPGTGGDKKMHSLAAAHSESSNEICLRPIMLLFHQHECPACHALLKNVGISAEFELLSEYMTMVFAESLEDITEKYPYPLPHFHNDSLFVNRGRRKGKLRREEAEALREAFAGQGEYFPRVFFVFPQNGSVMPIFNEEGDSDPGHPHFYHEATSLVRSMMVALWTMNKAVSFSEL</sequence>
<dbReference type="AlphaFoldDB" id="A0A7J6Y5E3"/>
<dbReference type="PANTHER" id="PTHR15337">
    <property type="entry name" value="ANTERIOR GRADIENT PROTEIN-RELATED"/>
    <property type="match status" value="1"/>
</dbReference>
<reference evidence="2 3" key="1">
    <citation type="journal article" date="2019" name="Genome Biol. Evol.">
        <title>Nanopore Sequencing Significantly Improves Genome Assembly of the Protozoan Parasite Trypanosoma cruzi.</title>
        <authorList>
            <person name="Diaz-Viraque F."/>
            <person name="Pita S."/>
            <person name="Greif G."/>
            <person name="de Souza R.C.M."/>
            <person name="Iraola G."/>
            <person name="Robello C."/>
        </authorList>
    </citation>
    <scope>NUCLEOTIDE SEQUENCE [LARGE SCALE GENOMIC DNA]</scope>
    <source>
        <strain evidence="2 3">Berenice</strain>
    </source>
</reference>
<dbReference type="PANTHER" id="PTHR15337:SF11">
    <property type="entry name" value="THIOREDOXIN DOMAIN-CONTAINING PROTEIN"/>
    <property type="match status" value="1"/>
</dbReference>
<dbReference type="Proteomes" id="UP000583944">
    <property type="component" value="Unassembled WGS sequence"/>
</dbReference>
<gene>
    <name evidence="2" type="ORF">ECC02_005058</name>
</gene>
<protein>
    <recommendedName>
        <fullName evidence="4">Thioredoxin-like fold domain-containing protein</fullName>
    </recommendedName>
</protein>
<accession>A0A7J6Y5E3</accession>
<name>A0A7J6Y5E3_TRYCR</name>
<organism evidence="2 3">
    <name type="scientific">Trypanosoma cruzi</name>
    <dbReference type="NCBI Taxonomy" id="5693"/>
    <lineage>
        <taxon>Eukaryota</taxon>
        <taxon>Discoba</taxon>
        <taxon>Euglenozoa</taxon>
        <taxon>Kinetoplastea</taxon>
        <taxon>Metakinetoplastina</taxon>
        <taxon>Trypanosomatida</taxon>
        <taxon>Trypanosomatidae</taxon>
        <taxon>Trypanosoma</taxon>
        <taxon>Schizotrypanum</taxon>
    </lineage>
</organism>
<dbReference type="EMBL" id="JABDHM010000032">
    <property type="protein sequence ID" value="KAF5221892.1"/>
    <property type="molecule type" value="Genomic_DNA"/>
</dbReference>
<evidence type="ECO:0000313" key="3">
    <source>
        <dbReference type="Proteomes" id="UP000583944"/>
    </source>
</evidence>
<evidence type="ECO:0000256" key="1">
    <source>
        <dbReference type="ARBA" id="ARBA00022729"/>
    </source>
</evidence>
<keyword evidence="1" id="KW-0732">Signal</keyword>
<dbReference type="InterPro" id="IPR051099">
    <property type="entry name" value="AGR/TXD"/>
</dbReference>
<dbReference type="Gene3D" id="3.40.30.10">
    <property type="entry name" value="Glutaredoxin"/>
    <property type="match status" value="1"/>
</dbReference>